<accession>A0A1L9TN19</accession>
<dbReference type="VEuPathDB" id="FungiDB:ASPSYDRAFT_767146"/>
<keyword evidence="2" id="KW-1185">Reference proteome</keyword>
<proteinExistence type="predicted"/>
<reference evidence="2" key="1">
    <citation type="journal article" date="2017" name="Genome Biol.">
        <title>Comparative genomics reveals high biological diversity and specific adaptations in the industrially and medically important fungal genus Aspergillus.</title>
        <authorList>
            <person name="de Vries R.P."/>
            <person name="Riley R."/>
            <person name="Wiebenga A."/>
            <person name="Aguilar-Osorio G."/>
            <person name="Amillis S."/>
            <person name="Uchima C.A."/>
            <person name="Anderluh G."/>
            <person name="Asadollahi M."/>
            <person name="Askin M."/>
            <person name="Barry K."/>
            <person name="Battaglia E."/>
            <person name="Bayram O."/>
            <person name="Benocci T."/>
            <person name="Braus-Stromeyer S.A."/>
            <person name="Caldana C."/>
            <person name="Canovas D."/>
            <person name="Cerqueira G.C."/>
            <person name="Chen F."/>
            <person name="Chen W."/>
            <person name="Choi C."/>
            <person name="Clum A."/>
            <person name="Dos Santos R.A."/>
            <person name="Damasio A.R."/>
            <person name="Diallinas G."/>
            <person name="Emri T."/>
            <person name="Fekete E."/>
            <person name="Flipphi M."/>
            <person name="Freyberg S."/>
            <person name="Gallo A."/>
            <person name="Gournas C."/>
            <person name="Habgood R."/>
            <person name="Hainaut M."/>
            <person name="Harispe M.L."/>
            <person name="Henrissat B."/>
            <person name="Hilden K.S."/>
            <person name="Hope R."/>
            <person name="Hossain A."/>
            <person name="Karabika E."/>
            <person name="Karaffa L."/>
            <person name="Karanyi Z."/>
            <person name="Krasevec N."/>
            <person name="Kuo A."/>
            <person name="Kusch H."/>
            <person name="LaButti K."/>
            <person name="Lagendijk E.L."/>
            <person name="Lapidus A."/>
            <person name="Levasseur A."/>
            <person name="Lindquist E."/>
            <person name="Lipzen A."/>
            <person name="Logrieco A.F."/>
            <person name="MacCabe A."/>
            <person name="Maekelae M.R."/>
            <person name="Malavazi I."/>
            <person name="Melin P."/>
            <person name="Meyer V."/>
            <person name="Mielnichuk N."/>
            <person name="Miskei M."/>
            <person name="Molnar A.P."/>
            <person name="Mule G."/>
            <person name="Ngan C.Y."/>
            <person name="Orejas M."/>
            <person name="Orosz E."/>
            <person name="Ouedraogo J.P."/>
            <person name="Overkamp K.M."/>
            <person name="Park H.-S."/>
            <person name="Perrone G."/>
            <person name="Piumi F."/>
            <person name="Punt P.J."/>
            <person name="Ram A.F."/>
            <person name="Ramon A."/>
            <person name="Rauscher S."/>
            <person name="Record E."/>
            <person name="Riano-Pachon D.M."/>
            <person name="Robert V."/>
            <person name="Roehrig J."/>
            <person name="Ruller R."/>
            <person name="Salamov A."/>
            <person name="Salih N.S."/>
            <person name="Samson R.A."/>
            <person name="Sandor E."/>
            <person name="Sanguinetti M."/>
            <person name="Schuetze T."/>
            <person name="Sepcic K."/>
            <person name="Shelest E."/>
            <person name="Sherlock G."/>
            <person name="Sophianopoulou V."/>
            <person name="Squina F.M."/>
            <person name="Sun H."/>
            <person name="Susca A."/>
            <person name="Todd R.B."/>
            <person name="Tsang A."/>
            <person name="Unkles S.E."/>
            <person name="van de Wiele N."/>
            <person name="van Rossen-Uffink D."/>
            <person name="Oliveira J.V."/>
            <person name="Vesth T.C."/>
            <person name="Visser J."/>
            <person name="Yu J.-H."/>
            <person name="Zhou M."/>
            <person name="Andersen M.R."/>
            <person name="Archer D.B."/>
            <person name="Baker S.E."/>
            <person name="Benoit I."/>
            <person name="Brakhage A.A."/>
            <person name="Braus G.H."/>
            <person name="Fischer R."/>
            <person name="Frisvad J.C."/>
            <person name="Goldman G.H."/>
            <person name="Houbraken J."/>
            <person name="Oakley B."/>
            <person name="Pocsi I."/>
            <person name="Scazzocchio C."/>
            <person name="Seiboth B."/>
            <person name="vanKuyk P.A."/>
            <person name="Wortman J."/>
            <person name="Dyer P.S."/>
            <person name="Grigoriev I.V."/>
        </authorList>
    </citation>
    <scope>NUCLEOTIDE SEQUENCE [LARGE SCALE GENOMIC DNA]</scope>
    <source>
        <strain evidence="2">CBS 593.65</strain>
    </source>
</reference>
<dbReference type="Proteomes" id="UP000184356">
    <property type="component" value="Unassembled WGS sequence"/>
</dbReference>
<evidence type="ECO:0000313" key="2">
    <source>
        <dbReference type="Proteomes" id="UP000184356"/>
    </source>
</evidence>
<sequence>MFEHPALNDLPSSQPIRRAHIVRSVKPLSGPESNETMTIQWKSRIPTWNEGPLSSRGDGASLQHRRIKKQATATPFAFFAFAQCATTIWTKQNPDYRHPRRIEGHFPADPVGNERMIQKGYCTIITKTGEKWDNGSIMGQCISRKKSRLQHLASNNANNHCALTEKSYFPMGGSWTICHVRRCMLISIAPS</sequence>
<dbReference type="GeneID" id="63766941"/>
<organism evidence="1 2">
    <name type="scientific">Aspergillus sydowii CBS 593.65</name>
    <dbReference type="NCBI Taxonomy" id="1036612"/>
    <lineage>
        <taxon>Eukaryota</taxon>
        <taxon>Fungi</taxon>
        <taxon>Dikarya</taxon>
        <taxon>Ascomycota</taxon>
        <taxon>Pezizomycotina</taxon>
        <taxon>Eurotiomycetes</taxon>
        <taxon>Eurotiomycetidae</taxon>
        <taxon>Eurotiales</taxon>
        <taxon>Aspergillaceae</taxon>
        <taxon>Aspergillus</taxon>
        <taxon>Aspergillus subgen. Nidulantes</taxon>
    </lineage>
</organism>
<dbReference type="EMBL" id="KV878584">
    <property type="protein sequence ID" value="OJJ60810.1"/>
    <property type="molecule type" value="Genomic_DNA"/>
</dbReference>
<gene>
    <name evidence="1" type="ORF">ASPSYDRAFT_767146</name>
</gene>
<protein>
    <submittedName>
        <fullName evidence="1">Uncharacterized protein</fullName>
    </submittedName>
</protein>
<name>A0A1L9TN19_9EURO</name>
<dbReference type="AlphaFoldDB" id="A0A1L9TN19"/>
<evidence type="ECO:0000313" key="1">
    <source>
        <dbReference type="EMBL" id="OJJ60810.1"/>
    </source>
</evidence>
<dbReference type="RefSeq" id="XP_040704616.1">
    <property type="nucleotide sequence ID" value="XM_040850868.1"/>
</dbReference>